<accession>A0ACC8XC43</accession>
<protein>
    <submittedName>
        <fullName evidence="1">Uncharacterized protein</fullName>
    </submittedName>
</protein>
<evidence type="ECO:0000313" key="1">
    <source>
        <dbReference type="EMBL" id="ONI40069.1"/>
    </source>
</evidence>
<gene>
    <name evidence="1" type="ORF">AN640_01530</name>
</gene>
<sequence>MKKPELLAPVGKVENAYAAVENGADAIYLGGKLFNARQAADNFFESELLDIINYCKLRGIKVYITVNTLIKDSEMNDLFEYLKFLEHLKVNAIIVQDLSIVSLIKKYNLNLEYHASTQLSTHSVQDAQFLKSIGFSRIVLARELSIEEITEIRTNVDIEIETFIHGALCYSYSGQCLMSSFIGGRSGNRGRCAQPCRMKYDLYQNDNKIINNLYILSMKDICSLKTLPELKYIDCFKIEGRMKSPEYVASVVNTYRNYIDKIYDENYFIQKEDVENLQSIFNRGGFSEKYSKSFSMITPKIPKNVGLRIGKVVNYNVKTKQCTIFLLKDLHPGDGIEIIGNKNQIGTGISKYFPSNSNAIIYLNESINAGSEVYLSKNHTLLKELKKSYQKLNRKLNISAKIEGKIGFPIKYILQYQNIQIIKEGEILQAALNQPILPEKVSAQLQKMGSTSFNIVDFTMTWDNNSYVDISCLNQLRRSACSELEYTILELSERNIKQYNSLQISKLTSKPTFSVMFQTIEQLEVILKYKQIKKLYFEFNYNFELLSQLNILCKDRELYIVLPYISRNKIWKLIQEKLLHYRIFGLLCRNIGQANWGLKNNFKCDLDYNLNVMNSECLNFWYNLGINEVTISEELSCKECNELKLPYQKIIYGYLPVMTTEQCLLKHYNLCKNNNKKDLYFIKDRKNINWNIKTDCISCNMQILSSFPIYVDYKLCTNSNSFRINFMKENFEEVQEILDEILNKNNIETSKEFFKSID</sequence>
<comment type="caution">
    <text evidence="1">The sequence shown here is derived from an EMBL/GenBank/DDBJ whole genome shotgun (WGS) entry which is preliminary data.</text>
</comment>
<proteinExistence type="predicted"/>
<dbReference type="Proteomes" id="UP000188637">
    <property type="component" value="Unassembled WGS sequence"/>
</dbReference>
<name>A0ACC8XC43_9FIRM</name>
<reference evidence="1" key="1">
    <citation type="submission" date="2016-08" db="EMBL/GenBank/DDBJ databases">
        <authorList>
            <person name="Ngugi D.K."/>
            <person name="Miyake S."/>
            <person name="Stingl U."/>
        </authorList>
    </citation>
    <scope>NUCLEOTIDE SEQUENCE</scope>
    <source>
        <strain evidence="1">SCG-D08WGA-EpuloA1</strain>
    </source>
</reference>
<keyword evidence="2" id="KW-1185">Reference proteome</keyword>
<dbReference type="EMBL" id="LJHD01000246">
    <property type="protein sequence ID" value="ONI40069.1"/>
    <property type="molecule type" value="Genomic_DNA"/>
</dbReference>
<organism evidence="1 2">
    <name type="scientific">Candidatus Epulonipiscium fishelsonii</name>
    <dbReference type="NCBI Taxonomy" id="77094"/>
    <lineage>
        <taxon>Bacteria</taxon>
        <taxon>Bacillati</taxon>
        <taxon>Bacillota</taxon>
        <taxon>Clostridia</taxon>
        <taxon>Lachnospirales</taxon>
        <taxon>Lachnospiraceae</taxon>
        <taxon>Candidatus Epulonipiscium</taxon>
    </lineage>
</organism>
<evidence type="ECO:0000313" key="2">
    <source>
        <dbReference type="Proteomes" id="UP000188637"/>
    </source>
</evidence>